<feature type="compositionally biased region" description="Low complexity" evidence="1">
    <location>
        <begin position="249"/>
        <end position="259"/>
    </location>
</feature>
<dbReference type="PANTHER" id="PTHR43798:SF33">
    <property type="entry name" value="HYDROLASE, PUTATIVE (AFU_ORTHOLOGUE AFUA_2G14860)-RELATED"/>
    <property type="match status" value="1"/>
</dbReference>
<dbReference type="AlphaFoldDB" id="A0A6J4INR2"/>
<dbReference type="GO" id="GO:0016020">
    <property type="term" value="C:membrane"/>
    <property type="evidence" value="ECO:0007669"/>
    <property type="project" value="TreeGrafter"/>
</dbReference>
<dbReference type="GO" id="GO:0003824">
    <property type="term" value="F:catalytic activity"/>
    <property type="evidence" value="ECO:0007669"/>
    <property type="project" value="UniProtKB-ARBA"/>
</dbReference>
<dbReference type="PANTHER" id="PTHR43798">
    <property type="entry name" value="MONOACYLGLYCEROL LIPASE"/>
    <property type="match status" value="1"/>
</dbReference>
<evidence type="ECO:0000256" key="1">
    <source>
        <dbReference type="SAM" id="MobiDB-lite"/>
    </source>
</evidence>
<gene>
    <name evidence="3" type="ORF">AVDCRST_MAG20-2758</name>
</gene>
<feature type="compositionally biased region" description="Gly residues" evidence="1">
    <location>
        <begin position="262"/>
        <end position="272"/>
    </location>
</feature>
<dbReference type="SUPFAM" id="SSF53474">
    <property type="entry name" value="alpha/beta-Hydrolases"/>
    <property type="match status" value="1"/>
</dbReference>
<dbReference type="InterPro" id="IPR000073">
    <property type="entry name" value="AB_hydrolase_1"/>
</dbReference>
<protein>
    <recommendedName>
        <fullName evidence="2">AB hydrolase-1 domain-containing protein</fullName>
    </recommendedName>
</protein>
<dbReference type="InterPro" id="IPR029058">
    <property type="entry name" value="AB_hydrolase_fold"/>
</dbReference>
<sequence>MARGQGEPPPPVVLVHGSMDRSAGFARVMAGLPGRHVMRYDRRGYGRSRLAGPPVGVDGHVDDLLALVHEQAGGRAAVVGHSYGGVVALAAADRSPSAVVAVGAFEAPLPWLPWWPSTSAGAAGIAAASAGDGDPGDAADAFLRRMLGEQRWMELPPKTRRERRLEGPALVAELGSLHAGAPPFDLDDLPVPVLAGHGTRSGEHQLRAAQHLSWVAGTTPFVIDGAQHGAHLSHPAAFAAFAEAAAAMAPPMPSGAPRAVDGAGGGSGRGGR</sequence>
<feature type="region of interest" description="Disordered" evidence="1">
    <location>
        <begin position="249"/>
        <end position="272"/>
    </location>
</feature>
<name>A0A6J4INR2_9ACTN</name>
<evidence type="ECO:0000313" key="3">
    <source>
        <dbReference type="EMBL" id="CAA9257695.1"/>
    </source>
</evidence>
<dbReference type="Gene3D" id="3.40.50.1820">
    <property type="entry name" value="alpha/beta hydrolase"/>
    <property type="match status" value="1"/>
</dbReference>
<evidence type="ECO:0000259" key="2">
    <source>
        <dbReference type="Pfam" id="PF12697"/>
    </source>
</evidence>
<organism evidence="3">
    <name type="scientific">uncultured Acidimicrobiales bacterium</name>
    <dbReference type="NCBI Taxonomy" id="310071"/>
    <lineage>
        <taxon>Bacteria</taxon>
        <taxon>Bacillati</taxon>
        <taxon>Actinomycetota</taxon>
        <taxon>Acidimicrobiia</taxon>
        <taxon>Acidimicrobiales</taxon>
        <taxon>environmental samples</taxon>
    </lineage>
</organism>
<dbReference type="EMBL" id="CADCSY010000120">
    <property type="protein sequence ID" value="CAA9257695.1"/>
    <property type="molecule type" value="Genomic_DNA"/>
</dbReference>
<proteinExistence type="predicted"/>
<feature type="domain" description="AB hydrolase-1" evidence="2">
    <location>
        <begin position="12"/>
        <end position="240"/>
    </location>
</feature>
<dbReference type="InterPro" id="IPR050266">
    <property type="entry name" value="AB_hydrolase_sf"/>
</dbReference>
<reference evidence="3" key="1">
    <citation type="submission" date="2020-02" db="EMBL/GenBank/DDBJ databases">
        <authorList>
            <person name="Meier V. D."/>
        </authorList>
    </citation>
    <scope>NUCLEOTIDE SEQUENCE</scope>
    <source>
        <strain evidence="3">AVDCRST_MAG20</strain>
    </source>
</reference>
<accession>A0A6J4INR2</accession>
<dbReference type="Pfam" id="PF12697">
    <property type="entry name" value="Abhydrolase_6"/>
    <property type="match status" value="1"/>
</dbReference>